<dbReference type="Gene3D" id="3.10.129.10">
    <property type="entry name" value="Hotdog Thioesterase"/>
    <property type="match status" value="1"/>
</dbReference>
<comment type="caution">
    <text evidence="3">The sequence shown here is derived from an EMBL/GenBank/DDBJ whole genome shotgun (WGS) entry which is preliminary data.</text>
</comment>
<dbReference type="GeneID" id="98052273"/>
<dbReference type="PANTHER" id="PTHR31793">
    <property type="entry name" value="4-HYDROXYBENZOYL-COA THIOESTERASE FAMILY MEMBER"/>
    <property type="match status" value="1"/>
</dbReference>
<comment type="similarity">
    <text evidence="1">Belongs to the 4-hydroxybenzoyl-CoA thioesterase family.</text>
</comment>
<proteinExistence type="inferred from homology"/>
<keyword evidence="2 3" id="KW-0378">Hydrolase</keyword>
<dbReference type="GO" id="GO:0047617">
    <property type="term" value="F:fatty acyl-CoA hydrolase activity"/>
    <property type="evidence" value="ECO:0007669"/>
    <property type="project" value="TreeGrafter"/>
</dbReference>
<dbReference type="PANTHER" id="PTHR31793:SF27">
    <property type="entry name" value="NOVEL THIOESTERASE SUPERFAMILY DOMAIN AND SAPOSIN A-TYPE DOMAIN CONTAINING PROTEIN (0610012H03RIK)"/>
    <property type="match status" value="1"/>
</dbReference>
<keyword evidence="4" id="KW-1185">Reference proteome</keyword>
<dbReference type="InterPro" id="IPR029069">
    <property type="entry name" value="HotDog_dom_sf"/>
</dbReference>
<accession>A0A852W0W0</accession>
<dbReference type="EC" id="3.1.2.-" evidence="3"/>
<organism evidence="3 4">
    <name type="scientific">Pseudonocardia alni</name>
    <name type="common">Amycolata alni</name>
    <dbReference type="NCBI Taxonomy" id="33907"/>
    <lineage>
        <taxon>Bacteria</taxon>
        <taxon>Bacillati</taxon>
        <taxon>Actinomycetota</taxon>
        <taxon>Actinomycetes</taxon>
        <taxon>Pseudonocardiales</taxon>
        <taxon>Pseudonocardiaceae</taxon>
        <taxon>Pseudonocardia</taxon>
    </lineage>
</organism>
<dbReference type="RefSeq" id="WP_179761186.1">
    <property type="nucleotide sequence ID" value="NZ_BAAAJZ010000001.1"/>
</dbReference>
<evidence type="ECO:0000313" key="4">
    <source>
        <dbReference type="Proteomes" id="UP000549695"/>
    </source>
</evidence>
<dbReference type="Proteomes" id="UP000549695">
    <property type="component" value="Unassembled WGS sequence"/>
</dbReference>
<dbReference type="Pfam" id="PF13279">
    <property type="entry name" value="4HBT_2"/>
    <property type="match status" value="1"/>
</dbReference>
<evidence type="ECO:0000313" key="3">
    <source>
        <dbReference type="EMBL" id="NYG02229.1"/>
    </source>
</evidence>
<dbReference type="EMBL" id="JACCCZ010000001">
    <property type="protein sequence ID" value="NYG02229.1"/>
    <property type="molecule type" value="Genomic_DNA"/>
</dbReference>
<reference evidence="3 4" key="1">
    <citation type="submission" date="2020-07" db="EMBL/GenBank/DDBJ databases">
        <title>Sequencing the genomes of 1000 actinobacteria strains.</title>
        <authorList>
            <person name="Klenk H.-P."/>
        </authorList>
    </citation>
    <scope>NUCLEOTIDE SEQUENCE [LARGE SCALE GENOMIC DNA]</scope>
    <source>
        <strain evidence="3 4">DSM 44749</strain>
    </source>
</reference>
<name>A0A852W0W0_PSEA5</name>
<dbReference type="CDD" id="cd00586">
    <property type="entry name" value="4HBT"/>
    <property type="match status" value="1"/>
</dbReference>
<sequence>MASFEFPIRVRYHEVDAQGVVFNAWYLAWFDEAMTEFLESRGLTYRAMLDAGYDVQLVHTELDWRAGVGWGEDVVVAVSTARIGRTSFALDFQVRALDDAGERIVTCDCRTVYVVIAVDGSGKQEVPALILNALGDPEPLMPLRP</sequence>
<dbReference type="SUPFAM" id="SSF54637">
    <property type="entry name" value="Thioesterase/thiol ester dehydrase-isomerase"/>
    <property type="match status" value="1"/>
</dbReference>
<evidence type="ECO:0000256" key="2">
    <source>
        <dbReference type="ARBA" id="ARBA00022801"/>
    </source>
</evidence>
<dbReference type="InterPro" id="IPR050563">
    <property type="entry name" value="4-hydroxybenzoyl-CoA_TE"/>
</dbReference>
<gene>
    <name evidence="3" type="ORF">HDA37_002514</name>
</gene>
<protein>
    <submittedName>
        <fullName evidence="3">Acyl-CoA thioester hydrolase</fullName>
        <ecNumber evidence="3">3.1.2.-</ecNumber>
    </submittedName>
</protein>
<evidence type="ECO:0000256" key="1">
    <source>
        <dbReference type="ARBA" id="ARBA00005953"/>
    </source>
</evidence>
<dbReference type="AlphaFoldDB" id="A0A852W0W0"/>